<dbReference type="RefSeq" id="WP_155478300.1">
    <property type="nucleotide sequence ID" value="NZ_WNKV01000001.1"/>
</dbReference>
<organism evidence="1 2">
    <name type="scientific">Rhodoplanes serenus</name>
    <dbReference type="NCBI Taxonomy" id="200615"/>
    <lineage>
        <taxon>Bacteria</taxon>
        <taxon>Pseudomonadati</taxon>
        <taxon>Pseudomonadota</taxon>
        <taxon>Alphaproteobacteria</taxon>
        <taxon>Hyphomicrobiales</taxon>
        <taxon>Nitrobacteraceae</taxon>
        <taxon>Rhodoplanes</taxon>
    </lineage>
</organism>
<dbReference type="Gene3D" id="1.20.120.330">
    <property type="entry name" value="Nucleotidyltransferases domain 2"/>
    <property type="match status" value="1"/>
</dbReference>
<sequence length="156" mass="17012">MSALEDRLLAVAGDLCRRTGKRPREAFMRRAVSTAYYAVFHALCRLCADTVIGAIHHKSQAWERVYRGVSHTGAKAVLTSSKELAAFPSEFASFGAAFVLLQKERELADYGPAPFGKYFADTESLVGQAANAIVILNNLDDSHRRALAAALLVKAR</sequence>
<name>A0A9X5AR88_9BRAD</name>
<dbReference type="EMBL" id="WNKV01000001">
    <property type="protein sequence ID" value="MTW14808.1"/>
    <property type="molecule type" value="Genomic_DNA"/>
</dbReference>
<evidence type="ECO:0000313" key="2">
    <source>
        <dbReference type="Proteomes" id="UP000438991"/>
    </source>
</evidence>
<reference evidence="1 2" key="1">
    <citation type="submission" date="2019-11" db="EMBL/GenBank/DDBJ databases">
        <title>Whole-genome sequence of Rhodoplanes serenus DSM 18633, type strain.</title>
        <authorList>
            <person name="Kyndt J.A."/>
            <person name="Meyer T.E."/>
        </authorList>
    </citation>
    <scope>NUCLEOTIDE SEQUENCE [LARGE SCALE GENOMIC DNA]</scope>
    <source>
        <strain evidence="1 2">DSM 18633</strain>
    </source>
</reference>
<comment type="caution">
    <text evidence="1">The sequence shown here is derived from an EMBL/GenBank/DDBJ whole genome shotgun (WGS) entry which is preliminary data.</text>
</comment>
<evidence type="ECO:0000313" key="1">
    <source>
        <dbReference type="EMBL" id="MTW14808.1"/>
    </source>
</evidence>
<accession>A0A9X5AR88</accession>
<dbReference type="Proteomes" id="UP000438991">
    <property type="component" value="Unassembled WGS sequence"/>
</dbReference>
<protein>
    <submittedName>
        <fullName evidence="1">Uncharacterized protein</fullName>
    </submittedName>
</protein>
<proteinExistence type="predicted"/>
<dbReference type="AlphaFoldDB" id="A0A9X5AR88"/>
<gene>
    <name evidence="1" type="ORF">GJ689_01070</name>
</gene>